<evidence type="ECO:0000313" key="1">
    <source>
        <dbReference type="EMBL" id="RFU33215.1"/>
    </source>
</evidence>
<evidence type="ECO:0008006" key="3">
    <source>
        <dbReference type="Google" id="ProtNLM"/>
    </source>
</evidence>
<dbReference type="PANTHER" id="PTHR28180">
    <property type="entry name" value="CONSERVED MITOCHONDRIAL PROTEIN-RELATED"/>
    <property type="match status" value="1"/>
</dbReference>
<feature type="non-terminal residue" evidence="1">
    <location>
        <position position="1"/>
    </location>
</feature>
<dbReference type="SUPFAM" id="SSF69118">
    <property type="entry name" value="AhpD-like"/>
    <property type="match status" value="1"/>
</dbReference>
<name>A0A3E2HIT5_SCYLI</name>
<keyword evidence="2" id="KW-1185">Reference proteome</keyword>
<reference evidence="1 2" key="1">
    <citation type="submission" date="2018-05" db="EMBL/GenBank/DDBJ databases">
        <title>Draft genome sequence of Scytalidium lignicola DSM 105466, a ubiquitous saprotrophic fungus.</title>
        <authorList>
            <person name="Buettner E."/>
            <person name="Gebauer A.M."/>
            <person name="Hofrichter M."/>
            <person name="Liers C."/>
            <person name="Kellner H."/>
        </authorList>
    </citation>
    <scope>NUCLEOTIDE SEQUENCE [LARGE SCALE GENOMIC DNA]</scope>
    <source>
        <strain evidence="1 2">DSM 105466</strain>
    </source>
</reference>
<dbReference type="InterPro" id="IPR052999">
    <property type="entry name" value="PTS1_Protein"/>
</dbReference>
<comment type="caution">
    <text evidence="1">The sequence shown here is derived from an EMBL/GenBank/DDBJ whole genome shotgun (WGS) entry which is preliminary data.</text>
</comment>
<accession>A0A3E2HIT5</accession>
<dbReference type="Proteomes" id="UP000258309">
    <property type="component" value="Unassembled WGS sequence"/>
</dbReference>
<dbReference type="PANTHER" id="PTHR28180:SF2">
    <property type="entry name" value="PEROXISOMAL PROTEIN 2"/>
    <property type="match status" value="1"/>
</dbReference>
<dbReference type="STRING" id="5539.A0A3E2HIT5"/>
<sequence>MGNVGPGMPVSVTINSILALKEVTPPEFLDESTGHSSTSRRKDIYETPVPEVLYRGETYFQNVYGKVSGRVMGQMDRSGTEDLGLVARLMYAYILSDINILSAAESSFVLIAALIPQDLNAQLKGHLRGALNLGATVEEVKAVRKTVIRICEAYGMTKHGDAVPAGWGWREEVADVKG</sequence>
<feature type="non-terminal residue" evidence="1">
    <location>
        <position position="178"/>
    </location>
</feature>
<proteinExistence type="predicted"/>
<dbReference type="EMBL" id="NCSJ02000039">
    <property type="protein sequence ID" value="RFU33215.1"/>
    <property type="molecule type" value="Genomic_DNA"/>
</dbReference>
<dbReference type="AlphaFoldDB" id="A0A3E2HIT5"/>
<protein>
    <recommendedName>
        <fullName evidence="3">Carboxymuconolactone decarboxylase-like domain-containing protein</fullName>
    </recommendedName>
</protein>
<organism evidence="1 2">
    <name type="scientific">Scytalidium lignicola</name>
    <name type="common">Hyphomycete</name>
    <dbReference type="NCBI Taxonomy" id="5539"/>
    <lineage>
        <taxon>Eukaryota</taxon>
        <taxon>Fungi</taxon>
        <taxon>Dikarya</taxon>
        <taxon>Ascomycota</taxon>
        <taxon>Pezizomycotina</taxon>
        <taxon>Leotiomycetes</taxon>
        <taxon>Leotiomycetes incertae sedis</taxon>
        <taxon>Scytalidium</taxon>
    </lineage>
</organism>
<evidence type="ECO:0000313" key="2">
    <source>
        <dbReference type="Proteomes" id="UP000258309"/>
    </source>
</evidence>
<dbReference type="Gene3D" id="1.20.1290.10">
    <property type="entry name" value="AhpD-like"/>
    <property type="match status" value="1"/>
</dbReference>
<dbReference type="OrthoDB" id="5537330at2759"/>
<dbReference type="InterPro" id="IPR029032">
    <property type="entry name" value="AhpD-like"/>
</dbReference>
<gene>
    <name evidence="1" type="ORF">B7463_g3120</name>
</gene>